<organism evidence="1 2">
    <name type="scientific">Puccinia graminis f. sp. tritici</name>
    <dbReference type="NCBI Taxonomy" id="56615"/>
    <lineage>
        <taxon>Eukaryota</taxon>
        <taxon>Fungi</taxon>
        <taxon>Dikarya</taxon>
        <taxon>Basidiomycota</taxon>
        <taxon>Pucciniomycotina</taxon>
        <taxon>Pucciniomycetes</taxon>
        <taxon>Pucciniales</taxon>
        <taxon>Pucciniaceae</taxon>
        <taxon>Puccinia</taxon>
    </lineage>
</organism>
<protein>
    <submittedName>
        <fullName evidence="1">Uncharacterized protein</fullName>
    </submittedName>
</protein>
<evidence type="ECO:0000313" key="1">
    <source>
        <dbReference type="EMBL" id="KAA1130290.1"/>
    </source>
</evidence>
<reference evidence="1 2" key="1">
    <citation type="submission" date="2019-05" db="EMBL/GenBank/DDBJ databases">
        <title>Emergence of the Ug99 lineage of the wheat stem rust pathogen through somatic hybridization.</title>
        <authorList>
            <person name="Li F."/>
            <person name="Upadhyaya N.M."/>
            <person name="Sperschneider J."/>
            <person name="Matny O."/>
            <person name="Nguyen-Phuc H."/>
            <person name="Mago R."/>
            <person name="Raley C."/>
            <person name="Miller M.E."/>
            <person name="Silverstein K.A.T."/>
            <person name="Henningsen E."/>
            <person name="Hirsch C.D."/>
            <person name="Visser B."/>
            <person name="Pretorius Z.A."/>
            <person name="Steffenson B.J."/>
            <person name="Schwessinger B."/>
            <person name="Dodds P.N."/>
            <person name="Figueroa M."/>
        </authorList>
    </citation>
    <scope>NUCLEOTIDE SEQUENCE [LARGE SCALE GENOMIC DNA]</scope>
    <source>
        <strain evidence="1 2">Ug99</strain>
    </source>
</reference>
<proteinExistence type="predicted"/>
<name>A0A5B0RWX8_PUCGR</name>
<sequence length="163" mass="18489">MTQYPFSVVVGRFNSRDKLFWSRRLAERQAVEWSTYTIIMRLLAARVAHWWNRPSSICLRHAEMACGGITILTGRDELATSVQAGPCQFTYSVYIPSGDASADLACPYRTLSHPSGLAETHRRRLNGVSTRRRRAQYDEFLMLHPDASVVSENQENLSPRSPS</sequence>
<dbReference type="EMBL" id="VDEP01000110">
    <property type="protein sequence ID" value="KAA1130290.1"/>
    <property type="molecule type" value="Genomic_DNA"/>
</dbReference>
<accession>A0A5B0RWX8</accession>
<evidence type="ECO:0000313" key="2">
    <source>
        <dbReference type="Proteomes" id="UP000325313"/>
    </source>
</evidence>
<gene>
    <name evidence="1" type="ORF">PGTUg99_011013</name>
</gene>
<dbReference type="AlphaFoldDB" id="A0A5B0RWX8"/>
<comment type="caution">
    <text evidence="1">The sequence shown here is derived from an EMBL/GenBank/DDBJ whole genome shotgun (WGS) entry which is preliminary data.</text>
</comment>
<dbReference type="Proteomes" id="UP000325313">
    <property type="component" value="Unassembled WGS sequence"/>
</dbReference>